<keyword evidence="3" id="KW-0413">Isomerase</keyword>
<evidence type="ECO:0000256" key="1">
    <source>
        <dbReference type="ARBA" id="ARBA00022723"/>
    </source>
</evidence>
<evidence type="ECO:0000313" key="4">
    <source>
        <dbReference type="Proteomes" id="UP000189818"/>
    </source>
</evidence>
<evidence type="ECO:0000313" key="3">
    <source>
        <dbReference type="EMBL" id="SKB60541.1"/>
    </source>
</evidence>
<accession>A0A1T5CMI4</accession>
<sequence length="294" mass="31590">MPATILANHRVEKPWGRHDLAPLFPDQPADRSPVGEIWYDDPSARPRELLVKYLFTSQRLSVQVHPDDAAAQARGFARGKDEAWIILSAEPDSTIALGLREPMEPDAVRAAALDGSIEDMLDWKPVRAGDVIYSPAGTIHAIGKGLRLVEVQQNLDLTYRFYDYGSGRELHLDEAMAVSDFGPFADPVPPREIGPGRTIFADRRKFVLERWTMAGGFVIAPGSATIWVMPVGGSASIDGKAVELGDTVIVEGAAAIDITPGSTLYVAYPGLRVIDGLLGSESRSTSASGAAVTG</sequence>
<dbReference type="RefSeq" id="WP_079648067.1">
    <property type="nucleotide sequence ID" value="NZ_FUYM01000004.1"/>
</dbReference>
<dbReference type="Gene3D" id="2.60.120.10">
    <property type="entry name" value="Jelly Rolls"/>
    <property type="match status" value="1"/>
</dbReference>
<dbReference type="PANTHER" id="PTHR42742:SF3">
    <property type="entry name" value="FRUCTOKINASE"/>
    <property type="match status" value="1"/>
</dbReference>
<evidence type="ECO:0000256" key="2">
    <source>
        <dbReference type="ARBA" id="ARBA00022833"/>
    </source>
</evidence>
<dbReference type="InterPro" id="IPR014710">
    <property type="entry name" value="RmlC-like_jellyroll"/>
</dbReference>
<keyword evidence="1" id="KW-0479">Metal-binding</keyword>
<gene>
    <name evidence="3" type="ORF">SAMN06295920_104157</name>
</gene>
<dbReference type="PANTHER" id="PTHR42742">
    <property type="entry name" value="TRANSCRIPTIONAL REPRESSOR MPRA"/>
    <property type="match status" value="1"/>
</dbReference>
<dbReference type="STRING" id="439228.SAMN06295920_104157"/>
<reference evidence="4" key="1">
    <citation type="submission" date="2017-02" db="EMBL/GenBank/DDBJ databases">
        <authorList>
            <person name="Varghese N."/>
            <person name="Submissions S."/>
        </authorList>
    </citation>
    <scope>NUCLEOTIDE SEQUENCE [LARGE SCALE GENOMIC DNA]</scope>
    <source>
        <strain evidence="4">UM2</strain>
    </source>
</reference>
<dbReference type="AlphaFoldDB" id="A0A1T5CMI4"/>
<dbReference type="GO" id="GO:0016853">
    <property type="term" value="F:isomerase activity"/>
    <property type="evidence" value="ECO:0007669"/>
    <property type="project" value="UniProtKB-KW"/>
</dbReference>
<proteinExistence type="predicted"/>
<dbReference type="InterPro" id="IPR051804">
    <property type="entry name" value="Carb_Metab_Reg_Kinase/Isom"/>
</dbReference>
<dbReference type="OrthoDB" id="9808275at2"/>
<protein>
    <submittedName>
        <fullName evidence="3">Mannose-6-phosphate isomerase, type 1</fullName>
    </submittedName>
</protein>
<keyword evidence="2" id="KW-0862">Zinc</keyword>
<dbReference type="CDD" id="cd07010">
    <property type="entry name" value="cupin_PMI_type_I_N_bac"/>
    <property type="match status" value="1"/>
</dbReference>
<organism evidence="3 4">
    <name type="scientific">Rhizorhabdus histidinilytica</name>
    <dbReference type="NCBI Taxonomy" id="439228"/>
    <lineage>
        <taxon>Bacteria</taxon>
        <taxon>Pseudomonadati</taxon>
        <taxon>Pseudomonadota</taxon>
        <taxon>Alphaproteobacteria</taxon>
        <taxon>Sphingomonadales</taxon>
        <taxon>Sphingomonadaceae</taxon>
        <taxon>Rhizorhabdus</taxon>
    </lineage>
</organism>
<dbReference type="SUPFAM" id="SSF51182">
    <property type="entry name" value="RmlC-like cupins"/>
    <property type="match status" value="1"/>
</dbReference>
<dbReference type="EMBL" id="FUYM01000004">
    <property type="protein sequence ID" value="SKB60541.1"/>
    <property type="molecule type" value="Genomic_DNA"/>
</dbReference>
<name>A0A1T5CMI4_9SPHN</name>
<dbReference type="InterPro" id="IPR011051">
    <property type="entry name" value="RmlC_Cupin_sf"/>
</dbReference>
<dbReference type="Proteomes" id="UP000189818">
    <property type="component" value="Unassembled WGS sequence"/>
</dbReference>
<keyword evidence="4" id="KW-1185">Reference proteome</keyword>
<dbReference type="GO" id="GO:0046872">
    <property type="term" value="F:metal ion binding"/>
    <property type="evidence" value="ECO:0007669"/>
    <property type="project" value="UniProtKB-KW"/>
</dbReference>